<organism evidence="1 2">
    <name type="scientific">Tetrahymena thermophila (strain SB210)</name>
    <dbReference type="NCBI Taxonomy" id="312017"/>
    <lineage>
        <taxon>Eukaryota</taxon>
        <taxon>Sar</taxon>
        <taxon>Alveolata</taxon>
        <taxon>Ciliophora</taxon>
        <taxon>Intramacronucleata</taxon>
        <taxon>Oligohymenophorea</taxon>
        <taxon>Hymenostomatida</taxon>
        <taxon>Tetrahymenina</taxon>
        <taxon>Tetrahymenidae</taxon>
        <taxon>Tetrahymena</taxon>
    </lineage>
</organism>
<reference evidence="2" key="1">
    <citation type="journal article" date="2006" name="PLoS Biol.">
        <title>Macronuclear genome sequence of the ciliate Tetrahymena thermophila, a model eukaryote.</title>
        <authorList>
            <person name="Eisen J.A."/>
            <person name="Coyne R.S."/>
            <person name="Wu M."/>
            <person name="Wu D."/>
            <person name="Thiagarajan M."/>
            <person name="Wortman J.R."/>
            <person name="Badger J.H."/>
            <person name="Ren Q."/>
            <person name="Amedeo P."/>
            <person name="Jones K.M."/>
            <person name="Tallon L.J."/>
            <person name="Delcher A.L."/>
            <person name="Salzberg S.L."/>
            <person name="Silva J.C."/>
            <person name="Haas B.J."/>
            <person name="Majoros W.H."/>
            <person name="Farzad M."/>
            <person name="Carlton J.M."/>
            <person name="Smith R.K. Jr."/>
            <person name="Garg J."/>
            <person name="Pearlman R.E."/>
            <person name="Karrer K.M."/>
            <person name="Sun L."/>
            <person name="Manning G."/>
            <person name="Elde N.C."/>
            <person name="Turkewitz A.P."/>
            <person name="Asai D.J."/>
            <person name="Wilkes D.E."/>
            <person name="Wang Y."/>
            <person name="Cai H."/>
            <person name="Collins K."/>
            <person name="Stewart B.A."/>
            <person name="Lee S.R."/>
            <person name="Wilamowska K."/>
            <person name="Weinberg Z."/>
            <person name="Ruzzo W.L."/>
            <person name="Wloga D."/>
            <person name="Gaertig J."/>
            <person name="Frankel J."/>
            <person name="Tsao C.-C."/>
            <person name="Gorovsky M.A."/>
            <person name="Keeling P.J."/>
            <person name="Waller R.F."/>
            <person name="Patron N.J."/>
            <person name="Cherry J.M."/>
            <person name="Stover N.A."/>
            <person name="Krieger C.J."/>
            <person name="del Toro C."/>
            <person name="Ryder H.F."/>
            <person name="Williamson S.C."/>
            <person name="Barbeau R.A."/>
            <person name="Hamilton E.P."/>
            <person name="Orias E."/>
        </authorList>
    </citation>
    <scope>NUCLEOTIDE SEQUENCE [LARGE SCALE GENOMIC DNA]</scope>
    <source>
        <strain evidence="2">SB210</strain>
    </source>
</reference>
<keyword evidence="2" id="KW-1185">Reference proteome</keyword>
<name>W7XHU9_TETTS</name>
<accession>W7XHU9</accession>
<protein>
    <submittedName>
        <fullName evidence="1">Uncharacterized protein</fullName>
    </submittedName>
</protein>
<dbReference type="EMBL" id="GG662667">
    <property type="protein sequence ID" value="EWS74066.1"/>
    <property type="molecule type" value="Genomic_DNA"/>
</dbReference>
<dbReference type="AlphaFoldDB" id="W7XHU9"/>
<evidence type="ECO:0000313" key="1">
    <source>
        <dbReference type="EMBL" id="EWS74066.1"/>
    </source>
</evidence>
<dbReference type="InParanoid" id="W7XHU9"/>
<dbReference type="RefSeq" id="XP_012653399.1">
    <property type="nucleotide sequence ID" value="XM_012797945.1"/>
</dbReference>
<gene>
    <name evidence="1" type="ORF">TTHERM_000479100</name>
</gene>
<dbReference type="Proteomes" id="UP000009168">
    <property type="component" value="Unassembled WGS sequence"/>
</dbReference>
<dbReference type="GeneID" id="24439198"/>
<dbReference type="KEGG" id="tet:TTHERM_000479100"/>
<evidence type="ECO:0000313" key="2">
    <source>
        <dbReference type="Proteomes" id="UP000009168"/>
    </source>
</evidence>
<proteinExistence type="predicted"/>
<sequence>MNKSKLFASLNKWIYLSDIIKFQKIKHILIYKKQKYNYNFSQIKRQILKYINNISFNISIFIYLSAINLLSNQGLKHSSTQNTNRHHNQQVQYHSKDIYYIGSSQNCYRHQLRKHQYTWCWLLCNRQEQEHQQLILFHFQSALVHL</sequence>